<sequence length="516" mass="60678">MKQSFLQSSDVYNALSTSSRKFLCTSYGPLDNFIVRSLTLHWVNNPEAKKLFEFLNPFLKLPDHHTLGGEILQDAMSERDKAMQIALKEDPIGMTLTFNGWTNVKNEQLLGIVIILLEGRSYVWKAEDISSERETHVEVIEKTEAMINELKNENIKICAIVTNSASVYAAARRKLRISNKDIIFLPCFAYQLNLCIGEIFKESTDLKMTLNHAIQLATYFRNANNKFFIAKLHDQQKKTYGDQLCIKVEIFEIIDSSAFWNNLNIIVEVLYPYCKILNIIQQDKTRLFQVIYGLTYLIQFWINYEDTQLAAKLIIRLENRWNDWEQPLFLLACLLHPEYKTNQFKNNIKINYTTFGKYLFDYDKQFNGDIWRYWCFAESSTNELSLFAYRLFGICVNVASVKRLWSFIKNSCYDIINNVNKNNTNNNKKIKKNNEQILENENDDYENNDLTNLENEFGDYLQEWAEMLEEEANKNEKYKEDELDIFIETNKITHPAIDSDAKWKLKSIFNKLKFLF</sequence>
<evidence type="ECO:0000313" key="3">
    <source>
        <dbReference type="EMBL" id="GBC06609.1"/>
    </source>
</evidence>
<accession>A0A2Z6SK71</accession>
<keyword evidence="4" id="KW-1185">Reference proteome</keyword>
<proteinExistence type="predicted"/>
<dbReference type="AlphaFoldDB" id="A0A2Z6SK71"/>
<name>A0A2Z6SK71_9GLOM</name>
<dbReference type="SUPFAM" id="SSF53098">
    <property type="entry name" value="Ribonuclease H-like"/>
    <property type="match status" value="1"/>
</dbReference>
<organism evidence="3 4">
    <name type="scientific">Rhizophagus clarus</name>
    <dbReference type="NCBI Taxonomy" id="94130"/>
    <lineage>
        <taxon>Eukaryota</taxon>
        <taxon>Fungi</taxon>
        <taxon>Fungi incertae sedis</taxon>
        <taxon>Mucoromycota</taxon>
        <taxon>Glomeromycotina</taxon>
        <taxon>Glomeromycetes</taxon>
        <taxon>Glomerales</taxon>
        <taxon>Glomeraceae</taxon>
        <taxon>Rhizophagus</taxon>
    </lineage>
</organism>
<evidence type="ECO:0000256" key="1">
    <source>
        <dbReference type="SAM" id="Coils"/>
    </source>
</evidence>
<keyword evidence="1" id="KW-0175">Coiled coil</keyword>
<feature type="coiled-coil region" evidence="1">
    <location>
        <begin position="420"/>
        <end position="481"/>
    </location>
</feature>
<comment type="caution">
    <text evidence="3">The sequence shown here is derived from an EMBL/GenBank/DDBJ whole genome shotgun (WGS) entry which is preliminary data.</text>
</comment>
<feature type="domain" description="DUF659" evidence="2">
    <location>
        <begin position="62"/>
        <end position="201"/>
    </location>
</feature>
<reference evidence="3 4" key="1">
    <citation type="submission" date="2017-11" db="EMBL/GenBank/DDBJ databases">
        <title>The genome of Rhizophagus clarus HR1 reveals common genetic basis of auxotrophy among arbuscular mycorrhizal fungi.</title>
        <authorList>
            <person name="Kobayashi Y."/>
        </authorList>
    </citation>
    <scope>NUCLEOTIDE SEQUENCE [LARGE SCALE GENOMIC DNA]</scope>
    <source>
        <strain evidence="3 4">HR1</strain>
    </source>
</reference>
<evidence type="ECO:0000259" key="2">
    <source>
        <dbReference type="Pfam" id="PF04937"/>
    </source>
</evidence>
<gene>
    <name evidence="3" type="ORF">RclHR1_06960007</name>
</gene>
<protein>
    <recommendedName>
        <fullName evidence="2">DUF659 domain-containing protein</fullName>
    </recommendedName>
</protein>
<dbReference type="Proteomes" id="UP000247702">
    <property type="component" value="Unassembled WGS sequence"/>
</dbReference>
<dbReference type="EMBL" id="BEXD01004088">
    <property type="protein sequence ID" value="GBC06609.1"/>
    <property type="molecule type" value="Genomic_DNA"/>
</dbReference>
<dbReference type="Pfam" id="PF04937">
    <property type="entry name" value="DUF659"/>
    <property type="match status" value="1"/>
</dbReference>
<dbReference type="InterPro" id="IPR012337">
    <property type="entry name" value="RNaseH-like_sf"/>
</dbReference>
<dbReference type="STRING" id="94130.A0A2Z6SK71"/>
<dbReference type="InterPro" id="IPR007021">
    <property type="entry name" value="DUF659"/>
</dbReference>
<evidence type="ECO:0000313" key="4">
    <source>
        <dbReference type="Proteomes" id="UP000247702"/>
    </source>
</evidence>